<feature type="signal peptide" evidence="1">
    <location>
        <begin position="1"/>
        <end position="29"/>
    </location>
</feature>
<dbReference type="STRING" id="67801.A0A1B0AY65"/>
<reference evidence="2" key="2">
    <citation type="submission" date="2020-05" db="UniProtKB">
        <authorList>
            <consortium name="EnsemblMetazoa"/>
        </authorList>
    </citation>
    <scope>IDENTIFICATION</scope>
    <source>
        <strain evidence="2">IAEA</strain>
    </source>
</reference>
<dbReference type="PANTHER" id="PTHR35685">
    <property type="entry name" value="825-OAK-RELATED-RELATED"/>
    <property type="match status" value="1"/>
</dbReference>
<dbReference type="EnsemblMetazoa" id="GPPI012641-RA">
    <property type="protein sequence ID" value="GPPI012641-PA"/>
    <property type="gene ID" value="GPPI012641"/>
</dbReference>
<dbReference type="AlphaFoldDB" id="A0A1B0AY65"/>
<keyword evidence="3" id="KW-1185">Reference proteome</keyword>
<dbReference type="Proteomes" id="UP000092460">
    <property type="component" value="Unassembled WGS sequence"/>
</dbReference>
<reference evidence="3" key="1">
    <citation type="submission" date="2015-01" db="EMBL/GenBank/DDBJ databases">
        <authorList>
            <person name="Aksoy S."/>
            <person name="Warren W."/>
            <person name="Wilson R.K."/>
        </authorList>
    </citation>
    <scope>NUCLEOTIDE SEQUENCE [LARGE SCALE GENOMIC DNA]</scope>
    <source>
        <strain evidence="3">IAEA</strain>
    </source>
</reference>
<sequence length="139" mass="13690">MKSKETKSNKMFKLSVCIALIALVCSASGKPAVLAPVVAAAAPAGVVTATSSQYVARNYNGIATAPVIAPVAAAAYTAPVAAAYTAPVAAAYTTSVAAPVAAAYTAPVAAAYTAPIAAAYTAPIAASYYPHTAAYTTVF</sequence>
<name>A0A1B0AY65_9MUSC</name>
<dbReference type="VEuPathDB" id="VectorBase:GPPI012641"/>
<proteinExistence type="predicted"/>
<organism evidence="2 3">
    <name type="scientific">Glossina palpalis gambiensis</name>
    <dbReference type="NCBI Taxonomy" id="67801"/>
    <lineage>
        <taxon>Eukaryota</taxon>
        <taxon>Metazoa</taxon>
        <taxon>Ecdysozoa</taxon>
        <taxon>Arthropoda</taxon>
        <taxon>Hexapoda</taxon>
        <taxon>Insecta</taxon>
        <taxon>Pterygota</taxon>
        <taxon>Neoptera</taxon>
        <taxon>Endopterygota</taxon>
        <taxon>Diptera</taxon>
        <taxon>Brachycera</taxon>
        <taxon>Muscomorpha</taxon>
        <taxon>Hippoboscoidea</taxon>
        <taxon>Glossinidae</taxon>
        <taxon>Glossina</taxon>
    </lineage>
</organism>
<evidence type="ECO:0000256" key="1">
    <source>
        <dbReference type="SAM" id="SignalP"/>
    </source>
</evidence>
<feature type="chain" id="PRO_5008404270" evidence="1">
    <location>
        <begin position="30"/>
        <end position="139"/>
    </location>
</feature>
<evidence type="ECO:0000313" key="3">
    <source>
        <dbReference type="Proteomes" id="UP000092460"/>
    </source>
</evidence>
<evidence type="ECO:0000313" key="2">
    <source>
        <dbReference type="EnsemblMetazoa" id="GPPI012641-PA"/>
    </source>
</evidence>
<dbReference type="PANTHER" id="PTHR35685:SF2">
    <property type="entry name" value="825-OAK-RELATED"/>
    <property type="match status" value="1"/>
</dbReference>
<keyword evidence="1" id="KW-0732">Signal</keyword>
<protein>
    <submittedName>
        <fullName evidence="2">Uncharacterized protein</fullName>
    </submittedName>
</protein>
<accession>A0A1B0AY65</accession>
<dbReference type="EMBL" id="JXJN01005564">
    <property type="status" value="NOT_ANNOTATED_CDS"/>
    <property type="molecule type" value="Genomic_DNA"/>
</dbReference>